<evidence type="ECO:0000313" key="4">
    <source>
        <dbReference type="Proteomes" id="UP000021108"/>
    </source>
</evidence>
<dbReference type="SUPFAM" id="SSF55920">
    <property type="entry name" value="Creatinase/aminopeptidase"/>
    <property type="match status" value="1"/>
</dbReference>
<reference evidence="3 4" key="1">
    <citation type="submission" date="2014-02" db="EMBL/GenBank/DDBJ databases">
        <title>Comparative genomics and transcriptomics to identify genetic mechanisms underlying the emergence of carbapenem resistant Acinetobacter baumannii (CRAb).</title>
        <authorList>
            <person name="Harris A.D."/>
            <person name="Johnson K.J."/>
            <person name="George J."/>
            <person name="Shefchek K."/>
            <person name="Daugherty S.C."/>
            <person name="Parankush S."/>
            <person name="Sadzewicz L."/>
            <person name="Tallon L."/>
            <person name="Sengamalay N."/>
            <person name="Hazen T.H."/>
            <person name="Rasko D.A."/>
        </authorList>
    </citation>
    <scope>NUCLEOTIDE SEQUENCE [LARGE SCALE GENOMIC DNA]</scope>
    <source>
        <strain evidence="3 4">625974</strain>
    </source>
</reference>
<keyword evidence="3" id="KW-0378">Hydrolase</keyword>
<dbReference type="InterPro" id="IPR039394">
    <property type="entry name" value="Creatinase_C"/>
</dbReference>
<dbReference type="PANTHER" id="PTHR46112:SF2">
    <property type="entry name" value="XAA-PRO AMINOPEPTIDASE P-RELATED"/>
    <property type="match status" value="1"/>
</dbReference>
<dbReference type="Gene3D" id="3.90.230.10">
    <property type="entry name" value="Creatinase/methionine aminopeptidase superfamily"/>
    <property type="match status" value="1"/>
</dbReference>
<evidence type="ECO:0000259" key="2">
    <source>
        <dbReference type="Pfam" id="PF01321"/>
    </source>
</evidence>
<dbReference type="InterPro" id="IPR050659">
    <property type="entry name" value="Peptidase_M24B"/>
</dbReference>
<gene>
    <name evidence="3" type="ORF">J506_3804</name>
</gene>
<protein>
    <submittedName>
        <fullName evidence="3">Creatinase</fullName>
        <ecNumber evidence="3">3.5.3.3</ecNumber>
    </submittedName>
</protein>
<dbReference type="RefSeq" id="WP_005130394.1">
    <property type="nucleotide sequence ID" value="NZ_JEXD01000061.1"/>
</dbReference>
<name>A0A009QCJ0_ACIBA</name>
<organism evidence="3 4">
    <name type="scientific">Acinetobacter baumannii 625974</name>
    <dbReference type="NCBI Taxonomy" id="1310607"/>
    <lineage>
        <taxon>Bacteria</taxon>
        <taxon>Pseudomonadati</taxon>
        <taxon>Pseudomonadota</taxon>
        <taxon>Gammaproteobacteria</taxon>
        <taxon>Moraxellales</taxon>
        <taxon>Moraxellaceae</taxon>
        <taxon>Acinetobacter</taxon>
        <taxon>Acinetobacter calcoaceticus/baumannii complex</taxon>
    </lineage>
</organism>
<comment type="caution">
    <text evidence="3">The sequence shown here is derived from an EMBL/GenBank/DDBJ whole genome shotgun (WGS) entry which is preliminary data.</text>
</comment>
<dbReference type="EMBL" id="JEXD01000061">
    <property type="protein sequence ID" value="EXC04443.1"/>
    <property type="molecule type" value="Genomic_DNA"/>
</dbReference>
<dbReference type="CDD" id="cd01090">
    <property type="entry name" value="Creatinase"/>
    <property type="match status" value="1"/>
</dbReference>
<dbReference type="SUPFAM" id="SSF53092">
    <property type="entry name" value="Creatinase/prolidase N-terminal domain"/>
    <property type="match status" value="1"/>
</dbReference>
<evidence type="ECO:0000259" key="1">
    <source>
        <dbReference type="Pfam" id="PF00557"/>
    </source>
</evidence>
<dbReference type="InterPro" id="IPR029149">
    <property type="entry name" value="Creatin/AminoP/Spt16_N"/>
</dbReference>
<dbReference type="Pfam" id="PF01321">
    <property type="entry name" value="Creatinase_N"/>
    <property type="match status" value="1"/>
</dbReference>
<dbReference type="PATRIC" id="fig|1310607.3.peg.3677"/>
<dbReference type="Gene3D" id="3.40.350.10">
    <property type="entry name" value="Creatinase/prolidase N-terminal domain"/>
    <property type="match status" value="1"/>
</dbReference>
<dbReference type="EC" id="3.5.3.3" evidence="3"/>
<feature type="domain" description="Peptidase M24" evidence="1">
    <location>
        <begin position="182"/>
        <end position="393"/>
    </location>
</feature>
<proteinExistence type="predicted"/>
<evidence type="ECO:0000313" key="3">
    <source>
        <dbReference type="EMBL" id="EXC04443.1"/>
    </source>
</evidence>
<dbReference type="InterPro" id="IPR000994">
    <property type="entry name" value="Pept_M24"/>
</dbReference>
<dbReference type="Proteomes" id="UP000021108">
    <property type="component" value="Unassembled WGS sequence"/>
</dbReference>
<dbReference type="InterPro" id="IPR036005">
    <property type="entry name" value="Creatinase/aminopeptidase-like"/>
</dbReference>
<accession>A0A009QCJ0</accession>
<dbReference type="Pfam" id="PF00557">
    <property type="entry name" value="Peptidase_M24"/>
    <property type="match status" value="1"/>
</dbReference>
<sequence>MNTLVNNLAVSELPSLLTIENGEKVSATFSLSEYQNRQSKLRQLMEELEIDHVLFSSIHNINYYADFIYCSFGRFYGLVVSPEKVVTISANIDAGQPWRRTVGDYNVVYTDWQRDNYFKAVTQEIPNKGRVGIEFDHLPLERLNKLKAVLPNVEFIDISAPCMKLRMIKSAEEIAHITQGAAVCDIGGFTVTAAIREGVPEHEVALASTQAMVREIAKRFPNSELMDTWTWFQSGINTDGAHNPVTTRQVQKGDILSLNCFSMIAGYYTALERTQFFDHCDDASLRIWEANVKVHEAGLKLIRPGARCSDIAKELNEIFYEEGLLQYRTFGYGHSFGVLSHYYGREAGLELREDIDTVIEPGMVISMEPMVMIPQGMAGAGGYREHDILVVTESGNENITKFPYGPEHNIIK</sequence>
<feature type="domain" description="Creatinase N-terminal" evidence="2">
    <location>
        <begin position="37"/>
        <end position="168"/>
    </location>
</feature>
<dbReference type="GO" id="GO:0016980">
    <property type="term" value="F:creatinase activity"/>
    <property type="evidence" value="ECO:0007669"/>
    <property type="project" value="UniProtKB-EC"/>
</dbReference>
<dbReference type="PANTHER" id="PTHR46112">
    <property type="entry name" value="AMINOPEPTIDASE"/>
    <property type="match status" value="1"/>
</dbReference>
<dbReference type="AlphaFoldDB" id="A0A009QCJ0"/>
<dbReference type="InterPro" id="IPR000587">
    <property type="entry name" value="Creatinase_N"/>
</dbReference>